<feature type="transmembrane region" description="Helical" evidence="9">
    <location>
        <begin position="142"/>
        <end position="161"/>
    </location>
</feature>
<feature type="transmembrane region" description="Helical" evidence="9">
    <location>
        <begin position="370"/>
        <end position="388"/>
    </location>
</feature>
<feature type="transmembrane region" description="Helical" evidence="9">
    <location>
        <begin position="182"/>
        <end position="208"/>
    </location>
</feature>
<dbReference type="PANTHER" id="PTHR33989">
    <property type="match status" value="1"/>
</dbReference>
<evidence type="ECO:0000313" key="12">
    <source>
        <dbReference type="Proteomes" id="UP000049127"/>
    </source>
</evidence>
<dbReference type="GO" id="GO:0005886">
    <property type="term" value="C:plasma membrane"/>
    <property type="evidence" value="ECO:0007669"/>
    <property type="project" value="UniProtKB-SubCell"/>
</dbReference>
<proteinExistence type="predicted"/>
<evidence type="ECO:0000256" key="8">
    <source>
        <dbReference type="PIRNR" id="PIRNR006351"/>
    </source>
</evidence>
<reference evidence="11 12" key="1">
    <citation type="submission" date="2015-01" db="EMBL/GenBank/DDBJ databases">
        <authorList>
            <person name="Aslett A.Martin."/>
            <person name="De Silva Nishadi"/>
        </authorList>
    </citation>
    <scope>NUCLEOTIDE SEQUENCE [LARGE SCALE GENOMIC DNA]</scope>
    <source>
        <strain evidence="11 12">R28058</strain>
    </source>
</reference>
<comment type="subcellular location">
    <subcellularLocation>
        <location evidence="1">Cell membrane</location>
        <topology evidence="1">Multi-pass membrane protein</topology>
    </subcellularLocation>
</comment>
<feature type="transmembrane region" description="Helical" evidence="9">
    <location>
        <begin position="400"/>
        <end position="418"/>
    </location>
</feature>
<feature type="transmembrane region" description="Helical" evidence="9">
    <location>
        <begin position="345"/>
        <end position="363"/>
    </location>
</feature>
<dbReference type="InterPro" id="IPR051088">
    <property type="entry name" value="PTS_Sugar-EIIC/EIIB"/>
</dbReference>
<evidence type="ECO:0000256" key="3">
    <source>
        <dbReference type="ARBA" id="ARBA00022475"/>
    </source>
</evidence>
<dbReference type="AlphaFoldDB" id="A0A0C7LJK9"/>
<feature type="transmembrane region" description="Helical" evidence="9">
    <location>
        <begin position="220"/>
        <end position="240"/>
    </location>
</feature>
<dbReference type="PROSITE" id="PS51105">
    <property type="entry name" value="PTS_EIIC_TYPE_3"/>
    <property type="match status" value="1"/>
</dbReference>
<evidence type="ECO:0000256" key="1">
    <source>
        <dbReference type="ARBA" id="ARBA00004651"/>
    </source>
</evidence>
<keyword evidence="4 8" id="KW-0762">Sugar transport</keyword>
<dbReference type="Pfam" id="PF02378">
    <property type="entry name" value="PTS_EIIC"/>
    <property type="match status" value="1"/>
</dbReference>
<evidence type="ECO:0000313" key="11">
    <source>
        <dbReference type="EMBL" id="CEP41939.1"/>
    </source>
</evidence>
<feature type="domain" description="PTS EIIC type-3" evidence="10">
    <location>
        <begin position="10"/>
        <end position="417"/>
    </location>
</feature>
<keyword evidence="5 9" id="KW-0812">Transmembrane</keyword>
<dbReference type="InterPro" id="IPR004501">
    <property type="entry name" value="PTS_EIIC_3"/>
</dbReference>
<feature type="transmembrane region" description="Helical" evidence="9">
    <location>
        <begin position="247"/>
        <end position="267"/>
    </location>
</feature>
<dbReference type="InterPro" id="IPR004796">
    <property type="entry name" value="PTS_IIC_cello"/>
</dbReference>
<accession>A0A0C7LJK9</accession>
<keyword evidence="7 8" id="KW-0472">Membrane</keyword>
<sequence length="447" mass="48605">MGQNKFLEKLDKILSPIGAKIGSQRHLNAISTGMMMTLPLIVVGSLFLIIANPPINPELVNPDNTNIFIKFLLQWKEFAIANYATITAPYDMTMGLLGLMSAFSIAYTLASDYKMNAAMAGLISTALFFMICAPSNEGNIPMSFLGADGLFVAIIIGLASVEISRFVDKMEWKFNLPSSVPTAVASFMNTLVPLLLNIVILYGLNIIVMANTGVSLPQSIMNILTPALNIADNLWGYLLLITFGNVLWLFGVNGTSIIFPIAFALGLSNTGLNSDLVAAGQDPNVIMNLQMFRIAILGGAGNTLGLALLMSRSKSTHLKSLGRLSIVPGICGINEPIIFGGPIVFNPILAIPFVVTPILCVSLTYFAQKIGLITCGFIVDPSFTPFFAQAYLSSMDIRNVLFVFVLVAISIVVYYPFFKVYEGNMIKKEIKENNEEDDFSFEELDLI</sequence>
<keyword evidence="3 8" id="KW-1003">Cell membrane</keyword>
<dbReference type="Proteomes" id="UP000049127">
    <property type="component" value="Unassembled WGS sequence"/>
</dbReference>
<dbReference type="EMBL" id="CEKZ01000028">
    <property type="protein sequence ID" value="CEP41939.1"/>
    <property type="molecule type" value="Genomic_DNA"/>
</dbReference>
<protein>
    <recommendedName>
        <fullName evidence="8">Permease IIC component</fullName>
    </recommendedName>
</protein>
<dbReference type="PANTHER" id="PTHR33989:SF4">
    <property type="entry name" value="PTS SYSTEM N,N'-DIACETYLCHITOBIOSE-SPECIFIC EIIC COMPONENT"/>
    <property type="match status" value="1"/>
</dbReference>
<feature type="transmembrane region" description="Helical" evidence="9">
    <location>
        <begin position="92"/>
        <end position="110"/>
    </location>
</feature>
<dbReference type="PIRSF" id="PIRSF006351">
    <property type="entry name" value="PTS_EIIC-Cellobiose"/>
    <property type="match status" value="1"/>
</dbReference>
<dbReference type="NCBIfam" id="TIGR00410">
    <property type="entry name" value="lacE"/>
    <property type="match status" value="1"/>
</dbReference>
<name>A0A0C7LJK9_PARSO</name>
<feature type="transmembrane region" description="Helical" evidence="9">
    <location>
        <begin position="117"/>
        <end position="136"/>
    </location>
</feature>
<dbReference type="OrthoDB" id="1641940at2"/>
<evidence type="ECO:0000256" key="4">
    <source>
        <dbReference type="ARBA" id="ARBA00022597"/>
    </source>
</evidence>
<evidence type="ECO:0000256" key="9">
    <source>
        <dbReference type="SAM" id="Phobius"/>
    </source>
</evidence>
<dbReference type="GO" id="GO:0009401">
    <property type="term" value="P:phosphoenolpyruvate-dependent sugar phosphotransferase system"/>
    <property type="evidence" value="ECO:0007669"/>
    <property type="project" value="InterPro"/>
</dbReference>
<feature type="transmembrane region" description="Helical" evidence="9">
    <location>
        <begin position="29"/>
        <end position="51"/>
    </location>
</feature>
<keyword evidence="2 8" id="KW-0813">Transport</keyword>
<dbReference type="RefSeq" id="WP_055333237.1">
    <property type="nucleotide sequence ID" value="NZ_CDNF01000004.1"/>
</dbReference>
<feature type="transmembrane region" description="Helical" evidence="9">
    <location>
        <begin position="287"/>
        <end position="309"/>
    </location>
</feature>
<evidence type="ECO:0000256" key="5">
    <source>
        <dbReference type="ARBA" id="ARBA00022692"/>
    </source>
</evidence>
<evidence type="ECO:0000256" key="7">
    <source>
        <dbReference type="ARBA" id="ARBA00023136"/>
    </source>
</evidence>
<evidence type="ECO:0000259" key="10">
    <source>
        <dbReference type="PROSITE" id="PS51105"/>
    </source>
</evidence>
<evidence type="ECO:0000256" key="2">
    <source>
        <dbReference type="ARBA" id="ARBA00022448"/>
    </source>
</evidence>
<gene>
    <name evidence="11" type="primary">lacE</name>
    <name evidence="11" type="ORF">R28058_33131</name>
</gene>
<evidence type="ECO:0000256" key="6">
    <source>
        <dbReference type="ARBA" id="ARBA00022989"/>
    </source>
</evidence>
<keyword evidence="11" id="KW-0808">Transferase</keyword>
<organism evidence="11 12">
    <name type="scientific">Paraclostridium sordellii</name>
    <name type="common">Clostridium sordellii</name>
    <dbReference type="NCBI Taxonomy" id="1505"/>
    <lineage>
        <taxon>Bacteria</taxon>
        <taxon>Bacillati</taxon>
        <taxon>Bacillota</taxon>
        <taxon>Clostridia</taxon>
        <taxon>Peptostreptococcales</taxon>
        <taxon>Peptostreptococcaceae</taxon>
        <taxon>Paraclostridium</taxon>
    </lineage>
</organism>
<dbReference type="GO" id="GO:0008982">
    <property type="term" value="F:protein-N(PI)-phosphohistidine-sugar phosphotransferase activity"/>
    <property type="evidence" value="ECO:0007669"/>
    <property type="project" value="UniProtKB-UniRule"/>
</dbReference>
<keyword evidence="6 9" id="KW-1133">Transmembrane helix</keyword>
<comment type="function">
    <text evidence="8">The phosphoenolpyruvate-dependent sugar phosphotransferase system (PTS), a major carbohydrate active -transport system, catalyzes the phosphorylation of incoming sugar substrates concomitant with their translocation across the cell membrane.</text>
</comment>
<dbReference type="InterPro" id="IPR003352">
    <property type="entry name" value="PTS_EIIC"/>
</dbReference>